<proteinExistence type="predicted"/>
<name>A0A410RKR2_CORCK</name>
<reference evidence="2 3" key="1">
    <citation type="submission" date="2018-12" db="EMBL/GenBank/DDBJ databases">
        <title>Complete Genome Sequence of the Corallopyronin A producing Myxobacterium Corallococcus coralloides B035.</title>
        <authorList>
            <person name="Bouhired S.M."/>
            <person name="Rupp O."/>
            <person name="Blom J."/>
            <person name="Schaeberle T.F."/>
            <person name="Kehraus S."/>
            <person name="Schiefer A."/>
            <person name="Pfarr K."/>
            <person name="Goesmann A."/>
            <person name="Hoerauf A."/>
            <person name="Koenig G.M."/>
        </authorList>
    </citation>
    <scope>NUCLEOTIDE SEQUENCE [LARGE SCALE GENOMIC DNA]</scope>
    <source>
        <strain evidence="2 3">B035</strain>
    </source>
</reference>
<evidence type="ECO:0000313" key="2">
    <source>
        <dbReference type="EMBL" id="QAT82502.1"/>
    </source>
</evidence>
<sequence>MTSGDVSSASPGAFEPDTSAPHVKNSYPTCSDRGPRRRRPLPPPSVPPLLEGADGAR</sequence>
<evidence type="ECO:0000256" key="1">
    <source>
        <dbReference type="SAM" id="MobiDB-lite"/>
    </source>
</evidence>
<protein>
    <submittedName>
        <fullName evidence="2">Uncharacterized protein</fullName>
    </submittedName>
</protein>
<evidence type="ECO:0000313" key="3">
    <source>
        <dbReference type="Proteomes" id="UP000288758"/>
    </source>
</evidence>
<dbReference type="Proteomes" id="UP000288758">
    <property type="component" value="Chromosome"/>
</dbReference>
<accession>A0A410RKR2</accession>
<feature type="region of interest" description="Disordered" evidence="1">
    <location>
        <begin position="1"/>
        <end position="57"/>
    </location>
</feature>
<dbReference type="AlphaFoldDB" id="A0A410RKR2"/>
<dbReference type="RefSeq" id="WP_164933136.1">
    <property type="nucleotide sequence ID" value="NZ_CP034669.1"/>
</dbReference>
<dbReference type="EMBL" id="CP034669">
    <property type="protein sequence ID" value="QAT82502.1"/>
    <property type="molecule type" value="Genomic_DNA"/>
</dbReference>
<gene>
    <name evidence="2" type="ORF">EJ065_0897</name>
</gene>
<feature type="compositionally biased region" description="Polar residues" evidence="1">
    <location>
        <begin position="1"/>
        <end position="10"/>
    </location>
</feature>
<organism evidence="2 3">
    <name type="scientific">Corallococcus coralloides</name>
    <name type="common">Myxococcus coralloides</name>
    <dbReference type="NCBI Taxonomy" id="184914"/>
    <lineage>
        <taxon>Bacteria</taxon>
        <taxon>Pseudomonadati</taxon>
        <taxon>Myxococcota</taxon>
        <taxon>Myxococcia</taxon>
        <taxon>Myxococcales</taxon>
        <taxon>Cystobacterineae</taxon>
        <taxon>Myxococcaceae</taxon>
        <taxon>Corallococcus</taxon>
    </lineage>
</organism>